<dbReference type="EMBL" id="GG678592">
    <property type="protein sequence ID" value="EER09049.1"/>
    <property type="molecule type" value="Genomic_DNA"/>
</dbReference>
<name>C5L2F5_PERM5</name>
<dbReference type="GeneID" id="9065135"/>
<evidence type="ECO:0000313" key="1">
    <source>
        <dbReference type="EMBL" id="EER09049.1"/>
    </source>
</evidence>
<dbReference type="InParanoid" id="C5L2F5"/>
<sequence length="136" mass="14626">MRDGRGAEGVLLRISKCRFDNDWDRPGRALGTILASVIPVGVSPEVRKSVISKSYQLANSSYLSPKIVTQRSGELIGVACALLSFRLHGVTPIHQMDVVGGKFLYVRSADDWYSVIADLPTGGKLLLGPAPVFAVS</sequence>
<reference evidence="1 2" key="1">
    <citation type="submission" date="2008-07" db="EMBL/GenBank/DDBJ databases">
        <authorList>
            <person name="El-Sayed N."/>
            <person name="Caler E."/>
            <person name="Inman J."/>
            <person name="Amedeo P."/>
            <person name="Hass B."/>
            <person name="Wortman J."/>
        </authorList>
    </citation>
    <scope>NUCLEOTIDE SEQUENCE [LARGE SCALE GENOMIC DNA]</scope>
    <source>
        <strain evidence="2">ATCC 50983 / TXsc</strain>
    </source>
</reference>
<gene>
    <name evidence="1" type="ORF">Pmar_PMAR021698</name>
</gene>
<dbReference type="RefSeq" id="XP_002777233.1">
    <property type="nucleotide sequence ID" value="XM_002777187.1"/>
</dbReference>
<dbReference type="Proteomes" id="UP000007800">
    <property type="component" value="Unassembled WGS sequence"/>
</dbReference>
<keyword evidence="2" id="KW-1185">Reference proteome</keyword>
<evidence type="ECO:0000313" key="2">
    <source>
        <dbReference type="Proteomes" id="UP000007800"/>
    </source>
</evidence>
<organism evidence="2">
    <name type="scientific">Perkinsus marinus (strain ATCC 50983 / TXsc)</name>
    <dbReference type="NCBI Taxonomy" id="423536"/>
    <lineage>
        <taxon>Eukaryota</taxon>
        <taxon>Sar</taxon>
        <taxon>Alveolata</taxon>
        <taxon>Perkinsozoa</taxon>
        <taxon>Perkinsea</taxon>
        <taxon>Perkinsida</taxon>
        <taxon>Perkinsidae</taxon>
        <taxon>Perkinsus</taxon>
    </lineage>
</organism>
<proteinExistence type="predicted"/>
<dbReference type="AlphaFoldDB" id="C5L2F5"/>
<accession>C5L2F5</accession>
<protein>
    <submittedName>
        <fullName evidence="1">Uncharacterized protein</fullName>
    </submittedName>
</protein>